<dbReference type="GO" id="GO:0032259">
    <property type="term" value="P:methylation"/>
    <property type="evidence" value="ECO:0007669"/>
    <property type="project" value="UniProtKB-KW"/>
</dbReference>
<gene>
    <name evidence="2" type="ORF">DV706_08000</name>
</gene>
<feature type="domain" description="MPBQ/MBSQ family SAM-binding methyltransferase profile" evidence="1">
    <location>
        <begin position="2"/>
        <end position="210"/>
    </location>
</feature>
<dbReference type="PANTHER" id="PTHR44516">
    <property type="entry name" value="2-METHYL-6-PHYTYL-1,4-HYDROQUINONE METHYLTRANSFERASE, CHLOROPLASTIC"/>
    <property type="match status" value="1"/>
</dbReference>
<evidence type="ECO:0000313" key="2">
    <source>
        <dbReference type="EMBL" id="QCC54435.1"/>
    </source>
</evidence>
<evidence type="ECO:0000313" key="3">
    <source>
        <dbReference type="Proteomes" id="UP000296822"/>
    </source>
</evidence>
<dbReference type="InterPro" id="IPR031164">
    <property type="entry name" value="SAM_MPBQ_MSBQ_MT"/>
</dbReference>
<dbReference type="InterPro" id="IPR044649">
    <property type="entry name" value="MPBQ/MSBQ_MT"/>
</dbReference>
<dbReference type="InterPro" id="IPR013216">
    <property type="entry name" value="Methyltransf_11"/>
</dbReference>
<organism evidence="2 3">
    <name type="scientific">Natronorubrum bangense</name>
    <dbReference type="NCBI Taxonomy" id="61858"/>
    <lineage>
        <taxon>Archaea</taxon>
        <taxon>Methanobacteriati</taxon>
        <taxon>Methanobacteriota</taxon>
        <taxon>Stenosarchaea group</taxon>
        <taxon>Halobacteria</taxon>
        <taxon>Halobacteriales</taxon>
        <taxon>Natrialbaceae</taxon>
        <taxon>Natronorubrum</taxon>
    </lineage>
</organism>
<dbReference type="CDD" id="cd02440">
    <property type="entry name" value="AdoMet_MTases"/>
    <property type="match status" value="1"/>
</dbReference>
<dbReference type="SUPFAM" id="SSF53335">
    <property type="entry name" value="S-adenosyl-L-methionine-dependent methyltransferases"/>
    <property type="match status" value="1"/>
</dbReference>
<dbReference type="Gene3D" id="3.40.50.150">
    <property type="entry name" value="Vaccinia Virus protein VP39"/>
    <property type="match status" value="1"/>
</dbReference>
<dbReference type="GeneID" id="39851191"/>
<keyword evidence="2" id="KW-0489">Methyltransferase</keyword>
<accession>A0A4D6HLP2</accession>
<dbReference type="KEGG" id="nbg:DV706_08000"/>
<dbReference type="InterPro" id="IPR029063">
    <property type="entry name" value="SAM-dependent_MTases_sf"/>
</dbReference>
<keyword evidence="2" id="KW-0808">Transferase</keyword>
<dbReference type="RefSeq" id="WP_006065149.1">
    <property type="nucleotide sequence ID" value="NZ_CP031305.1"/>
</dbReference>
<reference evidence="2 3" key="1">
    <citation type="journal article" date="2019" name="Nat. Commun.">
        <title>A new type of DNA phosphorothioation-based antiviral system in archaea.</title>
        <authorList>
            <person name="Xiong L."/>
            <person name="Liu S."/>
            <person name="Chen S."/>
            <person name="Xiao Y."/>
            <person name="Zhu B."/>
            <person name="Gao Y."/>
            <person name="Zhang Y."/>
            <person name="Chen B."/>
            <person name="Luo J."/>
            <person name="Deng Z."/>
            <person name="Chen X."/>
            <person name="Wang L."/>
            <person name="Chen S."/>
        </authorList>
    </citation>
    <scope>NUCLEOTIDE SEQUENCE [LARGE SCALE GENOMIC DNA]</scope>
    <source>
        <strain evidence="2 3">JCM 10635</strain>
    </source>
</reference>
<dbReference type="Proteomes" id="UP000296822">
    <property type="component" value="Chromosome"/>
</dbReference>
<dbReference type="PROSITE" id="PS51734">
    <property type="entry name" value="SAM_MPBQ_MSBQ_MT"/>
    <property type="match status" value="1"/>
</dbReference>
<proteinExistence type="predicted"/>
<dbReference type="Pfam" id="PF08241">
    <property type="entry name" value="Methyltransf_11"/>
    <property type="match status" value="1"/>
</dbReference>
<protein>
    <submittedName>
        <fullName evidence="2">Methyltransferase domain-containing protein</fullName>
    </submittedName>
</protein>
<dbReference type="GO" id="GO:0051741">
    <property type="term" value="F:2-methyl-6-phytyl-1,4-benzoquinone methyltransferase activity"/>
    <property type="evidence" value="ECO:0007669"/>
    <property type="project" value="InterPro"/>
</dbReference>
<evidence type="ECO:0000259" key="1">
    <source>
        <dbReference type="PROSITE" id="PS51734"/>
    </source>
</evidence>
<dbReference type="EMBL" id="CP031305">
    <property type="protein sequence ID" value="QCC54435.1"/>
    <property type="molecule type" value="Genomic_DNA"/>
</dbReference>
<sequence length="214" mass="23871">MGTLQNHDATRHWFDLLAPGYDAVVPSLFWPESLQQAALDRIDLESVDRVLDVGCGTGETIDQLRSDVSATHGLDLSQPQLETAADKSELEDVRFIRGDARTLPYADETFDCVVSVGSILYWSAPVEALREAHRVTKQGGEILVLGFNRRSLSWWNPVQNVQDGVAETLFFRYNREEGTELFLEAGWTDPTHEVTGPIWGPELVIATTARKVES</sequence>
<name>A0A4D6HLP2_9EURY</name>
<dbReference type="PANTHER" id="PTHR44516:SF11">
    <property type="entry name" value="2-METHYL-6-PHYTYL-1,4-HYDROQUINONE METHYLTRANSFERASE 2, CHLOROPLASTIC"/>
    <property type="match status" value="1"/>
</dbReference>
<dbReference type="AlphaFoldDB" id="A0A4D6HLP2"/>